<sequence>MGTHCSQPAERLVYEADPGKCACNAKYSDAPTAAAPPLPACANCQNPHVANDKNCRARAKELIKLNIAYKNKPKLHPEKTATLPLNIPVSHPTILPSGGPIHVSTAQTDAQTKSDSGSVFSPNDLDRPAKQRRTACTALTTYLPTTPTRKPAVTRAHRVSLESTDSEATGDFKPGIRPGSDSVLPALDRAIREAFSRGGGPSHPSSSSSEPEPEPEPEPESKPEHKADPQPQQHRPNPDAATAVLAAAAAAWRPQAAHPQQPLKGNSTDAYNP</sequence>
<accession>A0A8T8WSS2</accession>
<dbReference type="GeneID" id="37179757"/>
<feature type="compositionally biased region" description="Polar residues" evidence="1">
    <location>
        <begin position="108"/>
        <end position="121"/>
    </location>
</feature>
<feature type="compositionally biased region" description="Low complexity" evidence="1">
    <location>
        <begin position="238"/>
        <end position="262"/>
    </location>
</feature>
<feature type="compositionally biased region" description="Basic and acidic residues" evidence="1">
    <location>
        <begin position="219"/>
        <end position="228"/>
    </location>
</feature>
<evidence type="ECO:0000313" key="2">
    <source>
        <dbReference type="EMBL" id="RAH78885.1"/>
    </source>
</evidence>
<dbReference type="Proteomes" id="UP000249497">
    <property type="component" value="Unassembled WGS sequence"/>
</dbReference>
<dbReference type="AlphaFoldDB" id="A0A8T8WSS2"/>
<feature type="region of interest" description="Disordered" evidence="1">
    <location>
        <begin position="195"/>
        <end position="273"/>
    </location>
</feature>
<feature type="compositionally biased region" description="Low complexity" evidence="1">
    <location>
        <begin position="134"/>
        <end position="148"/>
    </location>
</feature>
<evidence type="ECO:0000256" key="1">
    <source>
        <dbReference type="SAM" id="MobiDB-lite"/>
    </source>
</evidence>
<reference evidence="2 3" key="1">
    <citation type="submission" date="2018-02" db="EMBL/GenBank/DDBJ databases">
        <title>The genomes of Aspergillus section Nigri reveals drivers in fungal speciation.</title>
        <authorList>
            <consortium name="DOE Joint Genome Institute"/>
            <person name="Vesth T.C."/>
            <person name="Nybo J."/>
            <person name="Theobald S."/>
            <person name="Brandl J."/>
            <person name="Frisvad J.C."/>
            <person name="Nielsen K.F."/>
            <person name="Lyhne E.K."/>
            <person name="Kogle M.E."/>
            <person name="Kuo A."/>
            <person name="Riley R."/>
            <person name="Clum A."/>
            <person name="Nolan M."/>
            <person name="Lipzen A."/>
            <person name="Salamov A."/>
            <person name="Henrissat B."/>
            <person name="Wiebenga A."/>
            <person name="De vries R.P."/>
            <person name="Grigoriev I.V."/>
            <person name="Mortensen U.H."/>
            <person name="Andersen M.R."/>
            <person name="Baker S.E."/>
        </authorList>
    </citation>
    <scope>NUCLEOTIDE SEQUENCE [LARGE SCALE GENOMIC DNA]</scope>
    <source>
        <strain evidence="2 3">CBS 114.51</strain>
    </source>
</reference>
<organism evidence="2 3">
    <name type="scientific">Aspergillus japonicus CBS 114.51</name>
    <dbReference type="NCBI Taxonomy" id="1448312"/>
    <lineage>
        <taxon>Eukaryota</taxon>
        <taxon>Fungi</taxon>
        <taxon>Dikarya</taxon>
        <taxon>Ascomycota</taxon>
        <taxon>Pezizomycotina</taxon>
        <taxon>Eurotiomycetes</taxon>
        <taxon>Eurotiomycetidae</taxon>
        <taxon>Eurotiales</taxon>
        <taxon>Aspergillaceae</taxon>
        <taxon>Aspergillus</taxon>
        <taxon>Aspergillus subgen. Circumdati</taxon>
    </lineage>
</organism>
<evidence type="ECO:0000313" key="3">
    <source>
        <dbReference type="Proteomes" id="UP000249497"/>
    </source>
</evidence>
<dbReference type="EMBL" id="KZ824821">
    <property type="protein sequence ID" value="RAH78885.1"/>
    <property type="molecule type" value="Genomic_DNA"/>
</dbReference>
<dbReference type="RefSeq" id="XP_025524779.1">
    <property type="nucleotide sequence ID" value="XM_025676064.1"/>
</dbReference>
<keyword evidence="3" id="KW-1185">Reference proteome</keyword>
<proteinExistence type="predicted"/>
<gene>
    <name evidence="2" type="ORF">BO86DRAFT_437582</name>
</gene>
<feature type="region of interest" description="Disordered" evidence="1">
    <location>
        <begin position="108"/>
        <end position="183"/>
    </location>
</feature>
<name>A0A8T8WSS2_ASPJA</name>
<protein>
    <submittedName>
        <fullName evidence="2">Uncharacterized protein</fullName>
    </submittedName>
</protein>
<feature type="compositionally biased region" description="Polar residues" evidence="1">
    <location>
        <begin position="263"/>
        <end position="273"/>
    </location>
</feature>